<feature type="transmembrane region" description="Helical" evidence="1">
    <location>
        <begin position="33"/>
        <end position="53"/>
    </location>
</feature>
<proteinExistence type="predicted"/>
<sequence length="84" mass="9285">MDRLSYILMLMTGSGLTGVGLIIVLAFGLYNWIAILIAIGIGIVLMYPVAYVISRWIKREDPAWDHQKTDDANALIPDPNAPEV</sequence>
<evidence type="ECO:0000313" key="2">
    <source>
        <dbReference type="EMBL" id="MBI6629418.1"/>
    </source>
</evidence>
<gene>
    <name evidence="2" type="ORF">JAO82_05930</name>
</gene>
<organism evidence="2 3">
    <name type="scientific">Pontibaca salina</name>
    <dbReference type="NCBI Taxonomy" id="2795731"/>
    <lineage>
        <taxon>Bacteria</taxon>
        <taxon>Pseudomonadati</taxon>
        <taxon>Pseudomonadota</taxon>
        <taxon>Alphaproteobacteria</taxon>
        <taxon>Rhodobacterales</taxon>
        <taxon>Roseobacteraceae</taxon>
        <taxon>Pontibaca</taxon>
    </lineage>
</organism>
<keyword evidence="1" id="KW-0472">Membrane</keyword>
<dbReference type="Proteomes" id="UP000613255">
    <property type="component" value="Unassembled WGS sequence"/>
</dbReference>
<accession>A0A934HJR8</accession>
<feature type="transmembrane region" description="Helical" evidence="1">
    <location>
        <begin position="7"/>
        <end position="27"/>
    </location>
</feature>
<dbReference type="RefSeq" id="WP_198685438.1">
    <property type="nucleotide sequence ID" value="NZ_JAEIJD010000003.1"/>
</dbReference>
<name>A0A934HJR8_9RHOB</name>
<dbReference type="AlphaFoldDB" id="A0A934HJR8"/>
<protein>
    <submittedName>
        <fullName evidence="2">Uncharacterized protein</fullName>
    </submittedName>
</protein>
<reference evidence="2" key="1">
    <citation type="submission" date="2020-12" db="EMBL/GenBank/DDBJ databases">
        <title>Pontibaca salina gen. nov., sp. nov., isolated from marine sediment.</title>
        <authorList>
            <person name="Bo J."/>
            <person name="Wang S."/>
            <person name="Song X."/>
            <person name="Du Z."/>
        </authorList>
    </citation>
    <scope>NUCLEOTIDE SEQUENCE</scope>
    <source>
        <strain evidence="2">S1109L</strain>
    </source>
</reference>
<evidence type="ECO:0000256" key="1">
    <source>
        <dbReference type="SAM" id="Phobius"/>
    </source>
</evidence>
<keyword evidence="1" id="KW-1133">Transmembrane helix</keyword>
<dbReference type="EMBL" id="JAEIJD010000003">
    <property type="protein sequence ID" value="MBI6629418.1"/>
    <property type="molecule type" value="Genomic_DNA"/>
</dbReference>
<keyword evidence="1" id="KW-0812">Transmembrane</keyword>
<keyword evidence="3" id="KW-1185">Reference proteome</keyword>
<evidence type="ECO:0000313" key="3">
    <source>
        <dbReference type="Proteomes" id="UP000613255"/>
    </source>
</evidence>
<comment type="caution">
    <text evidence="2">The sequence shown here is derived from an EMBL/GenBank/DDBJ whole genome shotgun (WGS) entry which is preliminary data.</text>
</comment>